<evidence type="ECO:0000313" key="6">
    <source>
        <dbReference type="EMBL" id="KHJ83496.1"/>
    </source>
</evidence>
<evidence type="ECO:0008006" key="8">
    <source>
        <dbReference type="Google" id="ProtNLM"/>
    </source>
</evidence>
<keyword evidence="3 5" id="KW-1133">Transmembrane helix</keyword>
<evidence type="ECO:0000256" key="1">
    <source>
        <dbReference type="ARBA" id="ARBA00004141"/>
    </source>
</evidence>
<dbReference type="AlphaFoldDB" id="A0A0B1SHX5"/>
<evidence type="ECO:0000256" key="2">
    <source>
        <dbReference type="ARBA" id="ARBA00022692"/>
    </source>
</evidence>
<organism evidence="6 7">
    <name type="scientific">Oesophagostomum dentatum</name>
    <name type="common">Nodular worm</name>
    <dbReference type="NCBI Taxonomy" id="61180"/>
    <lineage>
        <taxon>Eukaryota</taxon>
        <taxon>Metazoa</taxon>
        <taxon>Ecdysozoa</taxon>
        <taxon>Nematoda</taxon>
        <taxon>Chromadorea</taxon>
        <taxon>Rhabditida</taxon>
        <taxon>Rhabditina</taxon>
        <taxon>Rhabditomorpha</taxon>
        <taxon>Strongyloidea</taxon>
        <taxon>Strongylidae</taxon>
        <taxon>Oesophagostomum</taxon>
    </lineage>
</organism>
<name>A0A0B1SHX5_OESDE</name>
<protein>
    <recommendedName>
        <fullName evidence="8">Tetraspanin family protein</fullName>
    </recommendedName>
</protein>
<dbReference type="EMBL" id="KN573188">
    <property type="protein sequence ID" value="KHJ83496.1"/>
    <property type="molecule type" value="Genomic_DNA"/>
</dbReference>
<keyword evidence="4 5" id="KW-0472">Membrane</keyword>
<feature type="transmembrane region" description="Helical" evidence="5">
    <location>
        <begin position="73"/>
        <end position="97"/>
    </location>
</feature>
<accession>A0A0B1SHX5</accession>
<dbReference type="GO" id="GO:0016020">
    <property type="term" value="C:membrane"/>
    <property type="evidence" value="ECO:0007669"/>
    <property type="project" value="UniProtKB-SubCell"/>
</dbReference>
<proteinExistence type="predicted"/>
<evidence type="ECO:0000313" key="7">
    <source>
        <dbReference type="Proteomes" id="UP000053660"/>
    </source>
</evidence>
<sequence length="112" mass="12439">MLVSLYAKSSSQVSSPEAGGVPFSCCLNSSQMAFKNFYCGHGVRLKEHAQTSMNTIYTDGCLPKLQLWLNNNVFLVGVVLIIVAVIQILGICFAQNLKSDIFAQRAKWYYTH</sequence>
<reference evidence="6 7" key="1">
    <citation type="submission" date="2014-03" db="EMBL/GenBank/DDBJ databases">
        <title>Draft genome of the hookworm Oesophagostomum dentatum.</title>
        <authorList>
            <person name="Mitreva M."/>
        </authorList>
    </citation>
    <scope>NUCLEOTIDE SEQUENCE [LARGE SCALE GENOMIC DNA]</scope>
    <source>
        <strain evidence="6 7">OD-Hann</strain>
    </source>
</reference>
<evidence type="ECO:0000256" key="5">
    <source>
        <dbReference type="SAM" id="Phobius"/>
    </source>
</evidence>
<evidence type="ECO:0000256" key="4">
    <source>
        <dbReference type="ARBA" id="ARBA00023136"/>
    </source>
</evidence>
<keyword evidence="2 5" id="KW-0812">Transmembrane</keyword>
<dbReference type="Pfam" id="PF00335">
    <property type="entry name" value="Tetraspanin"/>
    <property type="match status" value="1"/>
</dbReference>
<dbReference type="Proteomes" id="UP000053660">
    <property type="component" value="Unassembled WGS sequence"/>
</dbReference>
<evidence type="ECO:0000256" key="3">
    <source>
        <dbReference type="ARBA" id="ARBA00022989"/>
    </source>
</evidence>
<gene>
    <name evidence="6" type="ORF">OESDEN_16805</name>
</gene>
<dbReference type="OrthoDB" id="2014092at2759"/>
<dbReference type="InterPro" id="IPR018499">
    <property type="entry name" value="Tetraspanin/Peripherin"/>
</dbReference>
<comment type="subcellular location">
    <subcellularLocation>
        <location evidence="1">Membrane</location>
        <topology evidence="1">Multi-pass membrane protein</topology>
    </subcellularLocation>
</comment>
<keyword evidence="7" id="KW-1185">Reference proteome</keyword>